<keyword evidence="2" id="KW-1133">Transmembrane helix</keyword>
<proteinExistence type="predicted"/>
<feature type="transmembrane region" description="Helical" evidence="2">
    <location>
        <begin position="202"/>
        <end position="225"/>
    </location>
</feature>
<reference evidence="4" key="2">
    <citation type="submission" date="2020-09" db="EMBL/GenBank/DDBJ databases">
        <authorList>
            <person name="Luo X."/>
        </authorList>
    </citation>
    <scope>NUCLEOTIDE SEQUENCE</scope>
    <source>
        <strain evidence="4">TRM S81-3</strain>
    </source>
</reference>
<comment type="caution">
    <text evidence="4">The sequence shown here is derived from an EMBL/GenBank/DDBJ whole genome shotgun (WGS) entry which is preliminary data.</text>
</comment>
<name>A0A926L0N9_9ACTN</name>
<protein>
    <submittedName>
        <fullName evidence="4">Helix-turn-helix domain-containing protein</fullName>
    </submittedName>
</protein>
<reference evidence="4" key="1">
    <citation type="submission" date="2020-09" db="EMBL/GenBank/DDBJ databases">
        <title>Streptomyces grisecoloratus sp. nov., isolated from cotton soil.</title>
        <authorList>
            <person name="Xing L."/>
        </authorList>
    </citation>
    <scope>NUCLEOTIDE SEQUENCE</scope>
    <source>
        <strain evidence="4">TRM S81-3</strain>
    </source>
</reference>
<feature type="domain" description="HTH cro/C1-type" evidence="3">
    <location>
        <begin position="89"/>
        <end position="143"/>
    </location>
</feature>
<dbReference type="SUPFAM" id="SSF47413">
    <property type="entry name" value="lambda repressor-like DNA-binding domains"/>
    <property type="match status" value="1"/>
</dbReference>
<keyword evidence="2" id="KW-0472">Membrane</keyword>
<feature type="compositionally biased region" description="Basic and acidic residues" evidence="1">
    <location>
        <begin position="154"/>
        <end position="163"/>
    </location>
</feature>
<organism evidence="4 5">
    <name type="scientific">Streptomyces griseicoloratus</name>
    <dbReference type="NCBI Taxonomy" id="2752516"/>
    <lineage>
        <taxon>Bacteria</taxon>
        <taxon>Bacillati</taxon>
        <taxon>Actinomycetota</taxon>
        <taxon>Actinomycetes</taxon>
        <taxon>Kitasatosporales</taxon>
        <taxon>Streptomycetaceae</taxon>
        <taxon>Streptomyces</taxon>
    </lineage>
</organism>
<dbReference type="AlphaFoldDB" id="A0A926L0N9"/>
<dbReference type="InterPro" id="IPR001387">
    <property type="entry name" value="Cro/C1-type_HTH"/>
</dbReference>
<evidence type="ECO:0000256" key="2">
    <source>
        <dbReference type="SAM" id="Phobius"/>
    </source>
</evidence>
<dbReference type="CDD" id="cd00093">
    <property type="entry name" value="HTH_XRE"/>
    <property type="match status" value="1"/>
</dbReference>
<sequence length="359" mass="38013">MTTTGTLTLGGDLLGRYAEFAQEAPASQPDPACFTDVGINTVLTCWDASVPGHGTAGGTPFARPAERPRSMTGQRPDRRAAARELGAALRSLQQRSGCTLRSLEAQVRISDSSLSRYFRGETVPAWPVVRDLCRALGADPSEYRALWEAAGPARPDEPARSEEPALTGGFDGADSGEAAGPSPHARPARRRLLNGIRSRRRVLAAAIAAAAVAAGGLVTGLLVLYSPQGVPGDAPAQGAEGGAGTSAEAGVLVHNVEKACQKPRTNHCALSLAYSPYRPYVTSNSADRVWHHDLLRARCTVANGVTVTDENHKHTSIWVQVVRDGKHLWLPGIRVRPDHLDQLTTVLPACPVGTGRPSR</sequence>
<dbReference type="EMBL" id="JACVQF010000187">
    <property type="protein sequence ID" value="MBD0420347.1"/>
    <property type="molecule type" value="Genomic_DNA"/>
</dbReference>
<dbReference type="Gene3D" id="1.10.260.40">
    <property type="entry name" value="lambda repressor-like DNA-binding domains"/>
    <property type="match status" value="1"/>
</dbReference>
<keyword evidence="2" id="KW-0812">Transmembrane</keyword>
<evidence type="ECO:0000259" key="3">
    <source>
        <dbReference type="PROSITE" id="PS50943"/>
    </source>
</evidence>
<gene>
    <name evidence="4" type="ORF">H0H10_14545</name>
</gene>
<evidence type="ECO:0000313" key="4">
    <source>
        <dbReference type="EMBL" id="MBD0420347.1"/>
    </source>
</evidence>
<feature type="compositionally biased region" description="Basic and acidic residues" evidence="1">
    <location>
        <begin position="64"/>
        <end position="81"/>
    </location>
</feature>
<feature type="region of interest" description="Disordered" evidence="1">
    <location>
        <begin position="55"/>
        <end position="81"/>
    </location>
</feature>
<dbReference type="Proteomes" id="UP000621210">
    <property type="component" value="Unassembled WGS sequence"/>
</dbReference>
<accession>A0A926L0N9</accession>
<dbReference type="PROSITE" id="PS50943">
    <property type="entry name" value="HTH_CROC1"/>
    <property type="match status" value="1"/>
</dbReference>
<dbReference type="InterPro" id="IPR010982">
    <property type="entry name" value="Lambda_DNA-bd_dom_sf"/>
</dbReference>
<dbReference type="Pfam" id="PF13560">
    <property type="entry name" value="HTH_31"/>
    <property type="match status" value="1"/>
</dbReference>
<dbReference type="GO" id="GO:0003677">
    <property type="term" value="F:DNA binding"/>
    <property type="evidence" value="ECO:0007669"/>
    <property type="project" value="InterPro"/>
</dbReference>
<keyword evidence="5" id="KW-1185">Reference proteome</keyword>
<feature type="region of interest" description="Disordered" evidence="1">
    <location>
        <begin position="150"/>
        <end position="189"/>
    </location>
</feature>
<evidence type="ECO:0000313" key="5">
    <source>
        <dbReference type="Proteomes" id="UP000621210"/>
    </source>
</evidence>
<dbReference type="SMART" id="SM00530">
    <property type="entry name" value="HTH_XRE"/>
    <property type="match status" value="1"/>
</dbReference>
<evidence type="ECO:0000256" key="1">
    <source>
        <dbReference type="SAM" id="MobiDB-lite"/>
    </source>
</evidence>